<proteinExistence type="predicted"/>
<evidence type="ECO:0000313" key="1">
    <source>
        <dbReference type="EMBL" id="SIB66043.1"/>
    </source>
</evidence>
<dbReference type="Pfam" id="PF13031">
    <property type="entry name" value="DUF3892"/>
    <property type="match status" value="1"/>
</dbReference>
<sequence length="154" mass="17114">MFLGWPEYEIARKEEESERALECPLTLRTATRPVVTDMKCRALVHIPYANDGSSNYERGLTNVSVRITAIRMSGGTGHEHVTDLWWVNPSTGADGTSSRAAVVTWIEDDNGKAYVEEGGHRIDVGVVSPTSGPKYLRTYADGYWTNNLLSLPRK</sequence>
<dbReference type="Proteomes" id="UP000185210">
    <property type="component" value="Unassembled WGS sequence"/>
</dbReference>
<dbReference type="AlphaFoldDB" id="A0AB38D430"/>
<evidence type="ECO:0000313" key="2">
    <source>
        <dbReference type="Proteomes" id="UP000185210"/>
    </source>
</evidence>
<comment type="caution">
    <text evidence="1">The sequence shown here is derived from an EMBL/GenBank/DDBJ whole genome shotgun (WGS) entry which is preliminary data.</text>
</comment>
<reference evidence="1 2" key="1">
    <citation type="submission" date="2016-11" db="EMBL/GenBank/DDBJ databases">
        <authorList>
            <consortium name="Pathogen Informatics"/>
        </authorList>
    </citation>
    <scope>NUCLEOTIDE SEQUENCE [LARGE SCALE GENOMIC DNA]</scope>
    <source>
        <strain evidence="1 2">104</strain>
    </source>
</reference>
<organism evidence="1 2">
    <name type="scientific">Mycobacteroides abscessus subsp. abscessus</name>
    <dbReference type="NCBI Taxonomy" id="1185650"/>
    <lineage>
        <taxon>Bacteria</taxon>
        <taxon>Bacillati</taxon>
        <taxon>Actinomycetota</taxon>
        <taxon>Actinomycetes</taxon>
        <taxon>Mycobacteriales</taxon>
        <taxon>Mycobacteriaceae</taxon>
        <taxon>Mycobacteroides</taxon>
        <taxon>Mycobacteroides abscessus</taxon>
    </lineage>
</organism>
<name>A0AB38D430_9MYCO</name>
<dbReference type="InterPro" id="IPR024997">
    <property type="entry name" value="DUF3892"/>
</dbReference>
<gene>
    <name evidence="1" type="ORF">SAMEA2070301_04249</name>
</gene>
<accession>A0AB38D430</accession>
<protein>
    <submittedName>
        <fullName evidence="1">Uncharacterized protein</fullName>
    </submittedName>
</protein>
<dbReference type="EMBL" id="FSHM01000007">
    <property type="protein sequence ID" value="SIB66043.1"/>
    <property type="molecule type" value="Genomic_DNA"/>
</dbReference>